<accession>A0A4V5LZ17</accession>
<name>A0A4V5LZ17_9SPHI</name>
<dbReference type="Proteomes" id="UP000309872">
    <property type="component" value="Unassembled WGS sequence"/>
</dbReference>
<sequence length="912" mass="104194">MYNVLESFFVTTKKTSWIRTFLLPILFYCSLFSVSAQPSLAPKNPMVPGVASMSMTWSPDISLYTGAANLNIPLYNLEYYNYNLPLGLSYNYNGLKYSDRASIIGLHWGINIPVISRNIVDKDDFNEEKGYFFVKESERNKDKSDMPDIFSLNLPEGSVKFIFPARGDSRVVLRVAEILYEDSPNFVITYDTQTKVISVTTDKGHTYTFDVFVYTKCDIETNPSSNVPSETYISSWYLSKIVLENRQEIVFNYSTYTQKISSQSANLGITMYYNPFTGTAVTNPYTSISTMKTDEIILNEIVWNHGKINFQYTTREDLTTVSGVLNSYKLSKINIYDKSNVLVNHFVLDHSYFNSTSSLSKRLRLDKLVDYGNSISNIPKTHVFQYSSQILPEYNSNILHFGYDSVNVSSAALMKVKYPTGLTTEFQYQNNDYNTSSSSNSSTPNFKHLGARVSAINNYDRTNQLISKKVYEYRKEDNTSSGLVLARSNNIYVATGLYFFGTSNNWFPPIYQSEILGYSDIFTYEIIPGSSTINGGVRYKFVNNPSPYYYFLPGAQADYDFRNGRMTEETVYEGDNINSLREIKYVKYITEDFKINNYHIQMYLLIPGTTSPVQQASNYIKAYKSRKDRIWTEHFKYLNGVRTTSYGNTSELLYPDLFHDYRDFLPIRSAVFTVTMDRFTIFNYAYNYSGSSTTSAIPGLVRRAKSTVVEQITYDNTNKVIGAQFTNFGLYNNLIRPSEFYNLETTVPLTNYTATTLGSNGIGQMDPNYKLRLKDFKYDVYGNLIESTEKGLTTCYIYGYYGKYLLAKVENASYAQVLQAIGGQTVVNSLDLHTTSTTTVQTALNLLRATLTNAHITTYTYKPLVGVESIKDSKGLVEHYIYDEFNRLQVVKDNEQNILKTYKYNYEGPSTL</sequence>
<gene>
    <name evidence="1" type="ORF">FAZ19_05555</name>
</gene>
<evidence type="ECO:0000313" key="1">
    <source>
        <dbReference type="EMBL" id="TJY68719.1"/>
    </source>
</evidence>
<reference evidence="1 2" key="1">
    <citation type="submission" date="2019-04" db="EMBL/GenBank/DDBJ databases">
        <title>Sphingobacterium olei sp. nov., isolated from oil-contaminated soil.</title>
        <authorList>
            <person name="Liu B."/>
        </authorList>
    </citation>
    <scope>NUCLEOTIDE SEQUENCE [LARGE SCALE GENOMIC DNA]</scope>
    <source>
        <strain evidence="1 2">Y3L14</strain>
    </source>
</reference>
<evidence type="ECO:0000313" key="2">
    <source>
        <dbReference type="Proteomes" id="UP000309872"/>
    </source>
</evidence>
<dbReference type="EMBL" id="SUKA01000001">
    <property type="protein sequence ID" value="TJY68719.1"/>
    <property type="molecule type" value="Genomic_DNA"/>
</dbReference>
<proteinExistence type="predicted"/>
<dbReference type="AlphaFoldDB" id="A0A4V5LZ17"/>
<protein>
    <recommendedName>
        <fullName evidence="3">RHS repeat protein</fullName>
    </recommendedName>
</protein>
<evidence type="ECO:0008006" key="3">
    <source>
        <dbReference type="Google" id="ProtNLM"/>
    </source>
</evidence>
<organism evidence="1 2">
    <name type="scientific">Sphingobacterium alkalisoli</name>
    <dbReference type="NCBI Taxonomy" id="1874115"/>
    <lineage>
        <taxon>Bacteria</taxon>
        <taxon>Pseudomonadati</taxon>
        <taxon>Bacteroidota</taxon>
        <taxon>Sphingobacteriia</taxon>
        <taxon>Sphingobacteriales</taxon>
        <taxon>Sphingobacteriaceae</taxon>
        <taxon>Sphingobacterium</taxon>
    </lineage>
</organism>
<comment type="caution">
    <text evidence="1">The sequence shown here is derived from an EMBL/GenBank/DDBJ whole genome shotgun (WGS) entry which is preliminary data.</text>
</comment>
<keyword evidence="2" id="KW-1185">Reference proteome</keyword>